<dbReference type="GeneID" id="83012023"/>
<dbReference type="PROSITE" id="PS51482">
    <property type="entry name" value="DEGV"/>
    <property type="match status" value="1"/>
</dbReference>
<dbReference type="RefSeq" id="WP_042398451.1">
    <property type="nucleotide sequence ID" value="NZ_CYYT01000025.1"/>
</dbReference>
<dbReference type="Gene3D" id="3.40.50.10170">
    <property type="match status" value="1"/>
</dbReference>
<reference evidence="2 3" key="1">
    <citation type="submission" date="2015-09" db="EMBL/GenBank/DDBJ databases">
        <authorList>
            <consortium name="Pathogen Informatics"/>
        </authorList>
    </citation>
    <scope>NUCLEOTIDE SEQUENCE [LARGE SCALE GENOMIC DNA]</scope>
    <source>
        <strain evidence="2 3">2789STDY5834855</strain>
    </source>
</reference>
<evidence type="ECO:0000313" key="2">
    <source>
        <dbReference type="EMBL" id="CUO18167.1"/>
    </source>
</evidence>
<evidence type="ECO:0000313" key="3">
    <source>
        <dbReference type="Proteomes" id="UP000095558"/>
    </source>
</evidence>
<sequence>MEKIKIITDSTLDLPADLVREKGIEVLPLLINFGEESYLDGVEINTHDMLERIEKENILPTTAQVTPSRFEETFKKYLDEGYKIVTLTLSSEMSGTYQSACIAKNMLESDDIVVIDSRNVTSGLGVLVLKACEFRDNGDNIFEIEEKIKNLIPKVKSSLSFESLENLVRGGRLSKTAGTIGSVLGLRLILEVKDGQMAVKDKVRGSKKALKKVISDFENGNVDFDSPIVIDEILNEEIYEGLKKYFEEKNIEYIHGIVGCTVGIHSGTKACGVFFIEK</sequence>
<dbReference type="PANTHER" id="PTHR33434">
    <property type="entry name" value="DEGV DOMAIN-CONTAINING PROTEIN DR_1986-RELATED"/>
    <property type="match status" value="1"/>
</dbReference>
<dbReference type="AlphaFoldDB" id="A0A174CYP2"/>
<dbReference type="PANTHER" id="PTHR33434:SF2">
    <property type="entry name" value="FATTY ACID-BINDING PROTEIN TM_1468"/>
    <property type="match status" value="1"/>
</dbReference>
<keyword evidence="1" id="KW-0446">Lipid-binding</keyword>
<protein>
    <submittedName>
        <fullName evidence="2">DegV family protein</fullName>
    </submittedName>
</protein>
<gene>
    <name evidence="2" type="primary">degV_2</name>
    <name evidence="2" type="ORF">ERS852470_01646</name>
</gene>
<dbReference type="Pfam" id="PF02645">
    <property type="entry name" value="DegV"/>
    <property type="match status" value="1"/>
</dbReference>
<dbReference type="InterPro" id="IPR003797">
    <property type="entry name" value="DegV"/>
</dbReference>
<dbReference type="InterPro" id="IPR050270">
    <property type="entry name" value="DegV_domain_contain"/>
</dbReference>
<dbReference type="EMBL" id="CYZV01000016">
    <property type="protein sequence ID" value="CUO18167.1"/>
    <property type="molecule type" value="Genomic_DNA"/>
</dbReference>
<dbReference type="NCBIfam" id="TIGR00762">
    <property type="entry name" value="DegV"/>
    <property type="match status" value="1"/>
</dbReference>
<dbReference type="GO" id="GO:0008289">
    <property type="term" value="F:lipid binding"/>
    <property type="evidence" value="ECO:0007669"/>
    <property type="project" value="UniProtKB-KW"/>
</dbReference>
<evidence type="ECO:0000256" key="1">
    <source>
        <dbReference type="ARBA" id="ARBA00023121"/>
    </source>
</evidence>
<dbReference type="Gene3D" id="3.30.1180.10">
    <property type="match status" value="1"/>
</dbReference>
<dbReference type="OrthoDB" id="9780216at2"/>
<organism evidence="2 3">
    <name type="scientific">Clostridium disporicum</name>
    <dbReference type="NCBI Taxonomy" id="84024"/>
    <lineage>
        <taxon>Bacteria</taxon>
        <taxon>Bacillati</taxon>
        <taxon>Bacillota</taxon>
        <taxon>Clostridia</taxon>
        <taxon>Eubacteriales</taxon>
        <taxon>Clostridiaceae</taxon>
        <taxon>Clostridium</taxon>
    </lineage>
</organism>
<dbReference type="InterPro" id="IPR043168">
    <property type="entry name" value="DegV_C"/>
</dbReference>
<name>A0A174CYP2_9CLOT</name>
<dbReference type="SUPFAM" id="SSF82549">
    <property type="entry name" value="DAK1/DegV-like"/>
    <property type="match status" value="1"/>
</dbReference>
<proteinExistence type="predicted"/>
<dbReference type="Proteomes" id="UP000095558">
    <property type="component" value="Unassembled WGS sequence"/>
</dbReference>
<accession>A0A174CYP2</accession>